<keyword evidence="3" id="KW-0677">Repeat</keyword>
<comment type="subcellular location">
    <subcellularLocation>
        <location evidence="1">Membrane</location>
        <topology evidence="1">Multi-pass membrane protein</topology>
    </subcellularLocation>
</comment>
<name>A0A8H3XP00_GIGMA</name>
<keyword evidence="2 6" id="KW-0812">Transmembrane</keyword>
<organism evidence="8 9">
    <name type="scientific">Gigaspora margarita</name>
    <dbReference type="NCBI Taxonomy" id="4874"/>
    <lineage>
        <taxon>Eukaryota</taxon>
        <taxon>Fungi</taxon>
        <taxon>Fungi incertae sedis</taxon>
        <taxon>Mucoromycota</taxon>
        <taxon>Glomeromycotina</taxon>
        <taxon>Glomeromycetes</taxon>
        <taxon>Diversisporales</taxon>
        <taxon>Gigasporaceae</taxon>
        <taxon>Gigaspora</taxon>
    </lineage>
</organism>
<evidence type="ECO:0000313" key="8">
    <source>
        <dbReference type="EMBL" id="KAF0476370.1"/>
    </source>
</evidence>
<dbReference type="EMBL" id="WTPW01000830">
    <property type="protein sequence ID" value="KAF0476370.1"/>
    <property type="molecule type" value="Genomic_DNA"/>
</dbReference>
<dbReference type="Pfam" id="PF00520">
    <property type="entry name" value="Ion_trans"/>
    <property type="match status" value="1"/>
</dbReference>
<dbReference type="InterPro" id="IPR005821">
    <property type="entry name" value="Ion_trans_dom"/>
</dbReference>
<dbReference type="GO" id="GO:0005216">
    <property type="term" value="F:monoatomic ion channel activity"/>
    <property type="evidence" value="ECO:0007669"/>
    <property type="project" value="InterPro"/>
</dbReference>
<evidence type="ECO:0000256" key="2">
    <source>
        <dbReference type="ARBA" id="ARBA00022692"/>
    </source>
</evidence>
<keyword evidence="9" id="KW-1185">Reference proteome</keyword>
<feature type="transmembrane region" description="Helical" evidence="6">
    <location>
        <begin position="656"/>
        <end position="674"/>
    </location>
</feature>
<evidence type="ECO:0000313" key="9">
    <source>
        <dbReference type="Proteomes" id="UP000439903"/>
    </source>
</evidence>
<dbReference type="OrthoDB" id="6068913at2759"/>
<reference evidence="8 9" key="1">
    <citation type="journal article" date="2019" name="Environ. Microbiol.">
        <title>At the nexus of three kingdoms: the genome of the mycorrhizal fungus Gigaspora margarita provides insights into plant, endobacterial and fungal interactions.</title>
        <authorList>
            <person name="Venice F."/>
            <person name="Ghignone S."/>
            <person name="Salvioli di Fossalunga A."/>
            <person name="Amselem J."/>
            <person name="Novero M."/>
            <person name="Xianan X."/>
            <person name="Sedzielewska Toro K."/>
            <person name="Morin E."/>
            <person name="Lipzen A."/>
            <person name="Grigoriev I.V."/>
            <person name="Henrissat B."/>
            <person name="Martin F.M."/>
            <person name="Bonfante P."/>
        </authorList>
    </citation>
    <scope>NUCLEOTIDE SEQUENCE [LARGE SCALE GENOMIC DNA]</scope>
    <source>
        <strain evidence="8 9">BEG34</strain>
    </source>
</reference>
<dbReference type="PANTHER" id="PTHR10582:SF2">
    <property type="entry name" value="INACTIVE"/>
    <property type="match status" value="1"/>
</dbReference>
<feature type="transmembrane region" description="Helical" evidence="6">
    <location>
        <begin position="622"/>
        <end position="644"/>
    </location>
</feature>
<feature type="transmembrane region" description="Helical" evidence="6">
    <location>
        <begin position="588"/>
        <end position="610"/>
    </location>
</feature>
<feature type="transmembrane region" description="Helical" evidence="6">
    <location>
        <begin position="681"/>
        <end position="701"/>
    </location>
</feature>
<evidence type="ECO:0000256" key="4">
    <source>
        <dbReference type="ARBA" id="ARBA00022989"/>
    </source>
</evidence>
<feature type="transmembrane region" description="Helical" evidence="6">
    <location>
        <begin position="791"/>
        <end position="816"/>
    </location>
</feature>
<keyword evidence="4 6" id="KW-1133">Transmembrane helix</keyword>
<gene>
    <name evidence="8" type="ORF">F8M41_024418</name>
</gene>
<feature type="transmembrane region" description="Helical" evidence="6">
    <location>
        <begin position="707"/>
        <end position="733"/>
    </location>
</feature>
<evidence type="ECO:0000256" key="1">
    <source>
        <dbReference type="ARBA" id="ARBA00004141"/>
    </source>
</evidence>
<feature type="transmembrane region" description="Helical" evidence="6">
    <location>
        <begin position="473"/>
        <end position="494"/>
    </location>
</feature>
<dbReference type="InterPro" id="IPR024862">
    <property type="entry name" value="TRPV"/>
</dbReference>
<keyword evidence="5 6" id="KW-0472">Membrane</keyword>
<dbReference type="GO" id="GO:0098703">
    <property type="term" value="P:calcium ion import across plasma membrane"/>
    <property type="evidence" value="ECO:0007669"/>
    <property type="project" value="TreeGrafter"/>
</dbReference>
<dbReference type="GO" id="GO:0005886">
    <property type="term" value="C:plasma membrane"/>
    <property type="evidence" value="ECO:0007669"/>
    <property type="project" value="TreeGrafter"/>
</dbReference>
<proteinExistence type="predicted"/>
<evidence type="ECO:0000256" key="3">
    <source>
        <dbReference type="ARBA" id="ARBA00022737"/>
    </source>
</evidence>
<accession>A0A8H3XP00</accession>
<evidence type="ECO:0000256" key="6">
    <source>
        <dbReference type="SAM" id="Phobius"/>
    </source>
</evidence>
<dbReference type="AlphaFoldDB" id="A0A8H3XP00"/>
<keyword evidence="8" id="KW-0675">Receptor</keyword>
<dbReference type="PANTHER" id="PTHR10582">
    <property type="entry name" value="TRANSIENT RECEPTOR POTENTIAL ION CHANNEL PROTEIN"/>
    <property type="match status" value="1"/>
</dbReference>
<evidence type="ECO:0000259" key="7">
    <source>
        <dbReference type="Pfam" id="PF00520"/>
    </source>
</evidence>
<evidence type="ECO:0000256" key="5">
    <source>
        <dbReference type="ARBA" id="ARBA00023136"/>
    </source>
</evidence>
<protein>
    <submittedName>
        <fullName evidence="8">Transient receptor potential cation channel subfamily a member 1-like</fullName>
    </submittedName>
</protein>
<feature type="domain" description="Ion transport" evidence="7">
    <location>
        <begin position="597"/>
        <end position="809"/>
    </location>
</feature>
<dbReference type="Proteomes" id="UP000439903">
    <property type="component" value="Unassembled WGS sequence"/>
</dbReference>
<dbReference type="SUPFAM" id="SSF69304">
    <property type="entry name" value="Tricorn protease N-terminal domain"/>
    <property type="match status" value="1"/>
</dbReference>
<comment type="caution">
    <text evidence="8">The sequence shown here is derived from an EMBL/GenBank/DDBJ whole genome shotgun (WGS) entry which is preliminary data.</text>
</comment>
<sequence length="817" mass="96473">MNFINAIIDIITKSRQILSAHSLELKGKKKFAFLENGDLAIIKGYSVCRAYIFTKSNSNGKHKWTCKNSTELKKFDEFNYLHIFKKGKLFVYLSIPFVITQWDLITRKFDIQYILNWDFTAGWFWSLQVELNNDNSLLAVVSCIGGKSVVYIYSTKSGMMIANKIFDENLYNFHFIGSGKEERLFFSSPYSSTESYNSCILNLYTYIFNKSLDDQFSCDIYPATYQNYKSFEFIHAILNKYNDQEYKSNQFLTQNYLEELGIEPWSIEYSKKDDWDDFKIVLKAQTKYNKNIFINEFTLNSDSIFEKKVLKNDDILLIFTFCIQIYTLKKGKGKLIYCWSDYYYPQEGEYTPKHYIISLLSSFLDNFGFELLLPPSFYMDIKHSIIIIKYRLDYENSTLLKLYGKHKSHNLNSFILITSQIASALIKLEEFNKNIRYTEKFLSKTNMLIGHTDLEYVHKKDDSLLFNLQYCRIYVNSYSLFNTSLFNHLFFWISKKCNLFKNSFPQVYKILAFSYLLYSYYITSHPQETVTLMFPLLNFATYSKKYFYCELFYLQDNPFTLLLDTPNYYKWWSIKALINFKWNTYGKLYYFIIWATYSIFMCCFLIVSTISKDKISWNNQVILLVTTIIFGFVHFTFEVCQFIHRPIKYFVSSWNWFDLAAILVPTITSVIWLYNKTLSIWIITIAAFLLEIKFLLFFHVLDYFGTYFAIMIGVAQKVFSFLIVLGIIVLAFAHSLHLSLRPTSEYSYNQPSFTNDANNPWNLVSIYQFILSNGTIGESTLIETLDDNTNLFTMFSTSILAVYFMLTGIISFINYYN</sequence>